<protein>
    <submittedName>
        <fullName evidence="2">Uncharacterized protein</fullName>
    </submittedName>
</protein>
<proteinExistence type="predicted"/>
<sequence length="61" mass="6952">MYREPILREVALVSYGTLYLRGDVALDDWYRHNVFEGATVQFRDLAENALLAETSHYGSAS</sequence>
<reference evidence="1 4" key="3">
    <citation type="submission" date="2019-12" db="EMBL/GenBank/DDBJ databases">
        <title>Draft Genome Sequences of Six Type Strains of the Genus Massilia.</title>
        <authorList>
            <person name="Miess H."/>
            <person name="Frediansyah A."/>
            <person name="Goeker M."/>
            <person name="Gross H."/>
        </authorList>
    </citation>
    <scope>NUCLEOTIDE SEQUENCE [LARGE SCALE GENOMIC DNA]</scope>
    <source>
        <strain evidence="1 4">DSM 26639</strain>
    </source>
</reference>
<reference evidence="2" key="2">
    <citation type="submission" date="2019-07" db="EMBL/GenBank/DDBJ databases">
        <authorList>
            <person name="Whitman W."/>
            <person name="Huntemann M."/>
            <person name="Clum A."/>
            <person name="Pillay M."/>
            <person name="Palaniappan K."/>
            <person name="Varghese N."/>
            <person name="Mikhailova N."/>
            <person name="Stamatis D."/>
            <person name="Reddy T."/>
            <person name="Daum C."/>
            <person name="Shapiro N."/>
            <person name="Ivanova N."/>
            <person name="Kyrpides N."/>
            <person name="Woyke T."/>
        </authorList>
    </citation>
    <scope>NUCLEOTIDE SEQUENCE</scope>
    <source>
        <strain evidence="2">CGMCC 1.10685</strain>
    </source>
</reference>
<organism evidence="2 3">
    <name type="scientific">Pseudoduganella flava</name>
    <dbReference type="NCBI Taxonomy" id="871742"/>
    <lineage>
        <taxon>Bacteria</taxon>
        <taxon>Pseudomonadati</taxon>
        <taxon>Pseudomonadota</taxon>
        <taxon>Betaproteobacteria</taxon>
        <taxon>Burkholderiales</taxon>
        <taxon>Oxalobacteraceae</taxon>
        <taxon>Telluria group</taxon>
        <taxon>Pseudoduganella</taxon>
    </lineage>
</organism>
<dbReference type="Proteomes" id="UP000315112">
    <property type="component" value="Unassembled WGS sequence"/>
</dbReference>
<evidence type="ECO:0000313" key="1">
    <source>
        <dbReference type="EMBL" id="QGZ40178.1"/>
    </source>
</evidence>
<dbReference type="EMBL" id="VLKW01000012">
    <property type="protein sequence ID" value="TWI43354.1"/>
    <property type="molecule type" value="Genomic_DNA"/>
</dbReference>
<dbReference type="OrthoDB" id="6673934at2"/>
<evidence type="ECO:0000313" key="2">
    <source>
        <dbReference type="EMBL" id="TWI43354.1"/>
    </source>
</evidence>
<gene>
    <name evidence="1" type="ORF">GO485_14735</name>
    <name evidence="2" type="ORF">IP92_04915</name>
</gene>
<accession>A0A562PFY9</accession>
<dbReference type="Proteomes" id="UP000437862">
    <property type="component" value="Chromosome"/>
</dbReference>
<dbReference type="EMBL" id="CP046904">
    <property type="protein sequence ID" value="QGZ40178.1"/>
    <property type="molecule type" value="Genomic_DNA"/>
</dbReference>
<evidence type="ECO:0000313" key="4">
    <source>
        <dbReference type="Proteomes" id="UP000437862"/>
    </source>
</evidence>
<dbReference type="AlphaFoldDB" id="A0A562PFY9"/>
<evidence type="ECO:0000313" key="3">
    <source>
        <dbReference type="Proteomes" id="UP000315112"/>
    </source>
</evidence>
<dbReference type="RefSeq" id="WP_145880268.1">
    <property type="nucleotide sequence ID" value="NZ_CP046904.1"/>
</dbReference>
<name>A0A562PFY9_9BURK</name>
<reference evidence="2 3" key="1">
    <citation type="journal article" date="2015" name="Stand. Genomic Sci.">
        <title>Genomic Encyclopedia of Bacterial and Archaeal Type Strains, Phase III: the genomes of soil and plant-associated and newly described type strains.</title>
        <authorList>
            <person name="Whitman W.B."/>
            <person name="Woyke T."/>
            <person name="Klenk H.P."/>
            <person name="Zhou Y."/>
            <person name="Lilburn T.G."/>
            <person name="Beck B.J."/>
            <person name="De Vos P."/>
            <person name="Vandamme P."/>
            <person name="Eisen J.A."/>
            <person name="Garrity G."/>
            <person name="Hugenholtz P."/>
            <person name="Kyrpides N.C."/>
        </authorList>
    </citation>
    <scope>NUCLEOTIDE SEQUENCE [LARGE SCALE GENOMIC DNA]</scope>
    <source>
        <strain evidence="2 3">CGMCC 1.10685</strain>
    </source>
</reference>
<keyword evidence="4" id="KW-1185">Reference proteome</keyword>